<keyword evidence="4 11" id="KW-0597">Phosphoprotein</keyword>
<dbReference type="PANTHER" id="PTHR43065:SF46">
    <property type="entry name" value="C4-DICARBOXYLATE TRANSPORT SENSOR PROTEIN DCTB"/>
    <property type="match status" value="1"/>
</dbReference>
<keyword evidence="5" id="KW-0808">Transferase</keyword>
<evidence type="ECO:0000256" key="7">
    <source>
        <dbReference type="ARBA" id="ARBA00022777"/>
    </source>
</evidence>
<dbReference type="InterPro" id="IPR005467">
    <property type="entry name" value="His_kinase_dom"/>
</dbReference>
<proteinExistence type="predicted"/>
<comment type="function">
    <text evidence="10">May play the central regulatory role in sporulation. It may be an element of the effector pathway responsible for the activation of sporulation genes in response to nutritional stress. Spo0A may act in concert with spo0H (a sigma factor) to control the expression of some genes that are critical to the sporulation process.</text>
</comment>
<dbReference type="EC" id="2.7.13.3" evidence="2"/>
<keyword evidence="9" id="KW-0902">Two-component regulatory system</keyword>
<evidence type="ECO:0000256" key="4">
    <source>
        <dbReference type="ARBA" id="ARBA00022553"/>
    </source>
</evidence>
<evidence type="ECO:0000256" key="9">
    <source>
        <dbReference type="ARBA" id="ARBA00023012"/>
    </source>
</evidence>
<dbReference type="InterPro" id="IPR003594">
    <property type="entry name" value="HATPase_dom"/>
</dbReference>
<organism evidence="14 15">
    <name type="scientific">Clostridium ganghwense</name>
    <dbReference type="NCBI Taxonomy" id="312089"/>
    <lineage>
        <taxon>Bacteria</taxon>
        <taxon>Bacillati</taxon>
        <taxon>Bacillota</taxon>
        <taxon>Clostridia</taxon>
        <taxon>Eubacteriales</taxon>
        <taxon>Clostridiaceae</taxon>
        <taxon>Clostridium</taxon>
    </lineage>
</organism>
<evidence type="ECO:0000256" key="2">
    <source>
        <dbReference type="ARBA" id="ARBA00012438"/>
    </source>
</evidence>
<dbReference type="PANTHER" id="PTHR43065">
    <property type="entry name" value="SENSOR HISTIDINE KINASE"/>
    <property type="match status" value="1"/>
</dbReference>
<evidence type="ECO:0000259" key="12">
    <source>
        <dbReference type="PROSITE" id="PS50109"/>
    </source>
</evidence>
<dbReference type="InterPro" id="IPR036890">
    <property type="entry name" value="HATPase_C_sf"/>
</dbReference>
<dbReference type="RefSeq" id="WP_268051761.1">
    <property type="nucleotide sequence ID" value="NZ_JAPQES010000009.1"/>
</dbReference>
<feature type="domain" description="Histidine kinase" evidence="12">
    <location>
        <begin position="204"/>
        <end position="419"/>
    </location>
</feature>
<dbReference type="Gene3D" id="1.10.287.130">
    <property type="match status" value="1"/>
</dbReference>
<evidence type="ECO:0000256" key="3">
    <source>
        <dbReference type="ARBA" id="ARBA00018672"/>
    </source>
</evidence>
<dbReference type="InterPro" id="IPR004358">
    <property type="entry name" value="Sig_transdc_His_kin-like_C"/>
</dbReference>
<sequence>MENKSCICINTEKLSVKKFPEIIRKYILEGLDEEEKIVILTDTIYYKELENIFGNLVKNINSDNILIKIYDSNNINYEYFLSMLKDLSDIKGKYRILWYLKNIIEKIYLLQDLDYYIKKVQEYCQDKDIRNIVYINNIKCDINILNSFCKEFDNLVVCDRGKELVFNGSDEVEKATYILQSYAELKNKLIENEKFRAVGELASGIAHDINNILTPVIGAVQLLRDKYSHDKTILKQLNIIEMCAYDGSNITNKVKKLTKSYNHTDEVEIFHVNEAIMDAVELTQNKWLTQSIVNGVKINVSTKLESQAKVKGYSTELREVFINIITNAIDAMPQGGKIEILNRDVEDYVVIEIRDNGIGMNKEIQKNIFEPFFTTKGERGSGLGLSISYKIIQYFKGVMEIESKEHVGTSFKINLPICKNDENINYRNYINEEEYIHFSGNVLVIDDNENIRNVVAEMIKSVAKCKVKKIYLDSIDEIEEELKKREYNIIISDFSMPNVNGVEISERVKKINNDVYFCLMTGWTGELSEETKENIDIILNKPINRKKIKELLLLYEKRKFNK</sequence>
<dbReference type="Pfam" id="PF02518">
    <property type="entry name" value="HATPase_c"/>
    <property type="match status" value="1"/>
</dbReference>
<dbReference type="InterPro" id="IPR036097">
    <property type="entry name" value="HisK_dim/P_sf"/>
</dbReference>
<evidence type="ECO:0000256" key="11">
    <source>
        <dbReference type="PROSITE-ProRule" id="PRU00169"/>
    </source>
</evidence>
<dbReference type="Gene3D" id="3.40.50.2300">
    <property type="match status" value="1"/>
</dbReference>
<dbReference type="Proteomes" id="UP001079657">
    <property type="component" value="Unassembled WGS sequence"/>
</dbReference>
<dbReference type="InterPro" id="IPR001789">
    <property type="entry name" value="Sig_transdc_resp-reg_receiver"/>
</dbReference>
<evidence type="ECO:0000313" key="14">
    <source>
        <dbReference type="EMBL" id="MCY6372709.1"/>
    </source>
</evidence>
<dbReference type="InterPro" id="IPR011006">
    <property type="entry name" value="CheY-like_superfamily"/>
</dbReference>
<dbReference type="SMART" id="SM00387">
    <property type="entry name" value="HATPase_c"/>
    <property type="match status" value="1"/>
</dbReference>
<dbReference type="SMART" id="SM00448">
    <property type="entry name" value="REC"/>
    <property type="match status" value="1"/>
</dbReference>
<dbReference type="Gene3D" id="3.30.565.10">
    <property type="entry name" value="Histidine kinase-like ATPase, C-terminal domain"/>
    <property type="match status" value="1"/>
</dbReference>
<evidence type="ECO:0000313" key="15">
    <source>
        <dbReference type="Proteomes" id="UP001079657"/>
    </source>
</evidence>
<keyword evidence="8 14" id="KW-0067">ATP-binding</keyword>
<evidence type="ECO:0000256" key="8">
    <source>
        <dbReference type="ARBA" id="ARBA00022840"/>
    </source>
</evidence>
<keyword evidence="7" id="KW-0418">Kinase</keyword>
<feature type="domain" description="Response regulatory" evidence="13">
    <location>
        <begin position="441"/>
        <end position="556"/>
    </location>
</feature>
<feature type="modified residue" description="4-aspartylphosphate" evidence="11">
    <location>
        <position position="493"/>
    </location>
</feature>
<comment type="catalytic activity">
    <reaction evidence="1">
        <text>ATP + protein L-histidine = ADP + protein N-phospho-L-histidine.</text>
        <dbReference type="EC" id="2.7.13.3"/>
    </reaction>
</comment>
<keyword evidence="15" id="KW-1185">Reference proteome</keyword>
<dbReference type="PRINTS" id="PR00344">
    <property type="entry name" value="BCTRLSENSOR"/>
</dbReference>
<evidence type="ECO:0000256" key="5">
    <source>
        <dbReference type="ARBA" id="ARBA00022679"/>
    </source>
</evidence>
<evidence type="ECO:0000259" key="13">
    <source>
        <dbReference type="PROSITE" id="PS50110"/>
    </source>
</evidence>
<dbReference type="InterPro" id="IPR003661">
    <property type="entry name" value="HisK_dim/P_dom"/>
</dbReference>
<dbReference type="PROSITE" id="PS50110">
    <property type="entry name" value="RESPONSE_REGULATORY"/>
    <property type="match status" value="1"/>
</dbReference>
<keyword evidence="6" id="KW-0547">Nucleotide-binding</keyword>
<dbReference type="CDD" id="cd00156">
    <property type="entry name" value="REC"/>
    <property type="match status" value="1"/>
</dbReference>
<dbReference type="SUPFAM" id="SSF55874">
    <property type="entry name" value="ATPase domain of HSP90 chaperone/DNA topoisomerase II/histidine kinase"/>
    <property type="match status" value="1"/>
</dbReference>
<evidence type="ECO:0000256" key="1">
    <source>
        <dbReference type="ARBA" id="ARBA00000085"/>
    </source>
</evidence>
<dbReference type="Pfam" id="PF00512">
    <property type="entry name" value="HisKA"/>
    <property type="match status" value="1"/>
</dbReference>
<dbReference type="SUPFAM" id="SSF47384">
    <property type="entry name" value="Homodimeric domain of signal transducing histidine kinase"/>
    <property type="match status" value="1"/>
</dbReference>
<gene>
    <name evidence="14" type="ORF">OXH55_19095</name>
</gene>
<dbReference type="CDD" id="cd00082">
    <property type="entry name" value="HisKA"/>
    <property type="match status" value="1"/>
</dbReference>
<protein>
    <recommendedName>
        <fullName evidence="3">Stage 0 sporulation protein A homolog</fullName>
        <ecNumber evidence="2">2.7.13.3</ecNumber>
    </recommendedName>
</protein>
<comment type="caution">
    <text evidence="14">The sequence shown here is derived from an EMBL/GenBank/DDBJ whole genome shotgun (WGS) entry which is preliminary data.</text>
</comment>
<evidence type="ECO:0000256" key="10">
    <source>
        <dbReference type="ARBA" id="ARBA00024867"/>
    </source>
</evidence>
<evidence type="ECO:0000256" key="6">
    <source>
        <dbReference type="ARBA" id="ARBA00022741"/>
    </source>
</evidence>
<dbReference type="SUPFAM" id="SSF52172">
    <property type="entry name" value="CheY-like"/>
    <property type="match status" value="1"/>
</dbReference>
<reference evidence="14" key="1">
    <citation type="submission" date="2022-12" db="EMBL/GenBank/DDBJ databases">
        <authorList>
            <person name="Wang J."/>
        </authorList>
    </citation>
    <scope>NUCLEOTIDE SEQUENCE</scope>
    <source>
        <strain evidence="14">HY-42-06</strain>
    </source>
</reference>
<accession>A0ABT4CUG2</accession>
<dbReference type="Pfam" id="PF00072">
    <property type="entry name" value="Response_reg"/>
    <property type="match status" value="1"/>
</dbReference>
<dbReference type="GO" id="GO:0005524">
    <property type="term" value="F:ATP binding"/>
    <property type="evidence" value="ECO:0007669"/>
    <property type="project" value="UniProtKB-KW"/>
</dbReference>
<name>A0ABT4CUG2_9CLOT</name>
<dbReference type="PROSITE" id="PS50109">
    <property type="entry name" value="HIS_KIN"/>
    <property type="match status" value="1"/>
</dbReference>
<dbReference type="EMBL" id="JAPQES010000009">
    <property type="protein sequence ID" value="MCY6372709.1"/>
    <property type="molecule type" value="Genomic_DNA"/>
</dbReference>